<comment type="caution">
    <text evidence="2">The sequence shown here is derived from an EMBL/GenBank/DDBJ whole genome shotgun (WGS) entry which is preliminary data.</text>
</comment>
<accession>A0A7J6D5A1</accession>
<dbReference type="EMBL" id="JAAMOB010000004">
    <property type="protein sequence ID" value="KAF4114382.1"/>
    <property type="molecule type" value="Genomic_DNA"/>
</dbReference>
<evidence type="ECO:0000313" key="3">
    <source>
        <dbReference type="Proteomes" id="UP000579812"/>
    </source>
</evidence>
<gene>
    <name evidence="2" type="ORF">G5714_004605</name>
</gene>
<feature type="region of interest" description="Disordered" evidence="1">
    <location>
        <begin position="1"/>
        <end position="81"/>
    </location>
</feature>
<sequence length="287" mass="32338">MITETNQCLKNSEQGTAAMKAHSEVEPSTHTLSQSEVRDLEKAHSEVEPSTHTLSRSEVRDLEKAHSEVEPSTHTLSQSEVRDLEKGVVSFGMFHKWDEIRMTDSDDSDPEESDSDDDALARAAGDSSNAGVQKMPIESTTEVPEESESEAETENPRRGQKVAWSNAEITAVMKHFKGHITKGKLATLTECQQCKTAEDPVLARRSAQNIWDFVRNRGISLKRKTQMWLLQLPTKKQMGHPHRTQHHLRRVRARCRSRSHGRIHGLEESRGISPVSHEDGTLRQILI</sequence>
<feature type="compositionally biased region" description="Acidic residues" evidence="1">
    <location>
        <begin position="105"/>
        <end position="118"/>
    </location>
</feature>
<evidence type="ECO:0000313" key="2">
    <source>
        <dbReference type="EMBL" id="KAF4114382.1"/>
    </source>
</evidence>
<proteinExistence type="predicted"/>
<feature type="compositionally biased region" description="Basic and acidic residues" evidence="1">
    <location>
        <begin position="36"/>
        <end position="71"/>
    </location>
</feature>
<evidence type="ECO:0000256" key="1">
    <source>
        <dbReference type="SAM" id="MobiDB-lite"/>
    </source>
</evidence>
<dbReference type="Proteomes" id="UP000579812">
    <property type="component" value="Unassembled WGS sequence"/>
</dbReference>
<reference evidence="2 3" key="1">
    <citation type="submission" date="2020-04" db="EMBL/GenBank/DDBJ databases">
        <title>Chromosome-level genome assembly of a cyprinid fish Onychostoma macrolepis by integration of Nanopore Sequencing, Bionano and Hi-C technology.</title>
        <authorList>
            <person name="Wang D."/>
        </authorList>
    </citation>
    <scope>NUCLEOTIDE SEQUENCE [LARGE SCALE GENOMIC DNA]</scope>
    <source>
        <strain evidence="2">SWU-2019</strain>
        <tissue evidence="2">Muscle</tissue>
    </source>
</reference>
<feature type="compositionally biased region" description="Polar residues" evidence="1">
    <location>
        <begin position="1"/>
        <end position="15"/>
    </location>
</feature>
<name>A0A7J6D5A1_9TELE</name>
<organism evidence="2 3">
    <name type="scientific">Onychostoma macrolepis</name>
    <dbReference type="NCBI Taxonomy" id="369639"/>
    <lineage>
        <taxon>Eukaryota</taxon>
        <taxon>Metazoa</taxon>
        <taxon>Chordata</taxon>
        <taxon>Craniata</taxon>
        <taxon>Vertebrata</taxon>
        <taxon>Euteleostomi</taxon>
        <taxon>Actinopterygii</taxon>
        <taxon>Neopterygii</taxon>
        <taxon>Teleostei</taxon>
        <taxon>Ostariophysi</taxon>
        <taxon>Cypriniformes</taxon>
        <taxon>Cyprinidae</taxon>
        <taxon>Acrossocheilinae</taxon>
        <taxon>Onychostoma</taxon>
    </lineage>
</organism>
<keyword evidence="3" id="KW-1185">Reference proteome</keyword>
<feature type="compositionally biased region" description="Acidic residues" evidence="1">
    <location>
        <begin position="143"/>
        <end position="153"/>
    </location>
</feature>
<dbReference type="AlphaFoldDB" id="A0A7J6D5A1"/>
<feature type="region of interest" description="Disordered" evidence="1">
    <location>
        <begin position="102"/>
        <end position="162"/>
    </location>
</feature>
<protein>
    <submittedName>
        <fullName evidence="2">Uncharacterized protein</fullName>
    </submittedName>
</protein>